<evidence type="ECO:0000313" key="14">
    <source>
        <dbReference type="Ensembl" id="ENSFHEP00000020217.1"/>
    </source>
</evidence>
<dbReference type="FunFam" id="3.30.160.60:FF:000446">
    <property type="entry name" value="Zinc finger protein"/>
    <property type="match status" value="1"/>
</dbReference>
<dbReference type="SMART" id="SM00355">
    <property type="entry name" value="ZnF_C2H2"/>
    <property type="match status" value="8"/>
</dbReference>
<feature type="compositionally biased region" description="Basic and acidic residues" evidence="12">
    <location>
        <begin position="72"/>
        <end position="88"/>
    </location>
</feature>
<keyword evidence="6" id="KW-0862">Zinc</keyword>
<keyword evidence="4" id="KW-0677">Repeat</keyword>
<keyword evidence="7" id="KW-0805">Transcription regulation</keyword>
<dbReference type="AlphaFoldDB" id="A0A3Q2Q2W9"/>
<feature type="domain" description="C2H2-type" evidence="13">
    <location>
        <begin position="269"/>
        <end position="296"/>
    </location>
</feature>
<keyword evidence="8" id="KW-0238">DNA-binding</keyword>
<keyword evidence="10" id="KW-0539">Nucleus</keyword>
<evidence type="ECO:0000259" key="13">
    <source>
        <dbReference type="PROSITE" id="PS50157"/>
    </source>
</evidence>
<evidence type="ECO:0000256" key="12">
    <source>
        <dbReference type="SAM" id="MobiDB-lite"/>
    </source>
</evidence>
<dbReference type="GO" id="GO:0005634">
    <property type="term" value="C:nucleus"/>
    <property type="evidence" value="ECO:0007669"/>
    <property type="project" value="UniProtKB-SubCell"/>
</dbReference>
<dbReference type="PROSITE" id="PS50157">
    <property type="entry name" value="ZINC_FINGER_C2H2_2"/>
    <property type="match status" value="8"/>
</dbReference>
<keyword evidence="3" id="KW-0479">Metal-binding</keyword>
<reference evidence="14" key="2">
    <citation type="submission" date="2025-09" db="UniProtKB">
        <authorList>
            <consortium name="Ensembl"/>
        </authorList>
    </citation>
    <scope>IDENTIFICATION</scope>
</reference>
<feature type="domain" description="C2H2-type" evidence="13">
    <location>
        <begin position="381"/>
        <end position="408"/>
    </location>
</feature>
<protein>
    <recommendedName>
        <fullName evidence="13">C2H2-type domain-containing protein</fullName>
    </recommendedName>
</protein>
<dbReference type="GO" id="GO:0000981">
    <property type="term" value="F:DNA-binding transcription factor activity, RNA polymerase II-specific"/>
    <property type="evidence" value="ECO:0007669"/>
    <property type="project" value="TreeGrafter"/>
</dbReference>
<dbReference type="GO" id="GO:0008270">
    <property type="term" value="F:zinc ion binding"/>
    <property type="evidence" value="ECO:0007669"/>
    <property type="project" value="UniProtKB-KW"/>
</dbReference>
<dbReference type="FunFam" id="3.30.160.60:FF:000912">
    <property type="entry name" value="Zinc finger protein 660"/>
    <property type="match status" value="6"/>
</dbReference>
<dbReference type="PROSITE" id="PS00028">
    <property type="entry name" value="ZINC_FINGER_C2H2_1"/>
    <property type="match status" value="8"/>
</dbReference>
<feature type="domain" description="C2H2-type" evidence="13">
    <location>
        <begin position="297"/>
        <end position="324"/>
    </location>
</feature>
<dbReference type="PANTHER" id="PTHR23235">
    <property type="entry name" value="KRUEPPEL-LIKE TRANSCRIPTION FACTOR"/>
    <property type="match status" value="1"/>
</dbReference>
<dbReference type="Gene3D" id="3.30.160.60">
    <property type="entry name" value="Classic Zinc Finger"/>
    <property type="match status" value="8"/>
</dbReference>
<evidence type="ECO:0000256" key="5">
    <source>
        <dbReference type="ARBA" id="ARBA00022771"/>
    </source>
</evidence>
<feature type="domain" description="C2H2-type" evidence="13">
    <location>
        <begin position="465"/>
        <end position="492"/>
    </location>
</feature>
<keyword evidence="5 11" id="KW-0863">Zinc-finger</keyword>
<dbReference type="SUPFAM" id="SSF57667">
    <property type="entry name" value="beta-beta-alpha zinc fingers"/>
    <property type="match status" value="5"/>
</dbReference>
<dbReference type="InterPro" id="IPR036236">
    <property type="entry name" value="Znf_C2H2_sf"/>
</dbReference>
<dbReference type="Pfam" id="PF00096">
    <property type="entry name" value="zf-C2H2"/>
    <property type="match status" value="3"/>
</dbReference>
<keyword evidence="15" id="KW-1185">Reference proteome</keyword>
<feature type="region of interest" description="Disordered" evidence="12">
    <location>
        <begin position="1"/>
        <end position="41"/>
    </location>
</feature>
<dbReference type="PANTHER" id="PTHR23235:SF142">
    <property type="entry name" value="ZINC FINGER PROTEIN 384"/>
    <property type="match status" value="1"/>
</dbReference>
<dbReference type="FunFam" id="3.30.160.60:FF:000097">
    <property type="entry name" value="Zinc finger protein"/>
    <property type="match status" value="1"/>
</dbReference>
<dbReference type="Pfam" id="PF13894">
    <property type="entry name" value="zf-C2H2_4"/>
    <property type="match status" value="5"/>
</dbReference>
<dbReference type="InterPro" id="IPR013087">
    <property type="entry name" value="Znf_C2H2_type"/>
</dbReference>
<sequence length="495" mass="56561">MKSGKKSSSWRHSGETGGKQELKERQDAAEETPMMGDVFQPRVLLHRLVLAADVKEEAPEEQSPEEEQQESELLHIKEEQEEPGVHQEGEQLLVKEETDTRFPLTDAPINNVKQKLIVKEEASLDHRPPGDLLEPKPPHIKEEQERVYISLPGEQLNGKEGINTIRFPVTAPPIKSLDDEQSLLLSQLYPDQVKGRELPEQNDGEESTRMHRDASISLKTEDAEKNQEDNDVQHPLSELKHMSDSGYKKCSTEKKTVETQRKFQTGMKLSCEDCGKTFSGKCALNAHMSIHTGEKPFCCDLCGQRFGQKSHLNTHMRIHTGEKPFCCDLCGQRFSRKAILNTHMRIHTGEKPFCCDLCGQRFSEKGSLNKHMRVHTGEKPFCCDLCGQRFSRKSHLNRHMRIHTGQKPFCCDLCGQRFSEKGSLNKHMRVHTGQKPFCCDLCGQRFSRKSHLNTHMTIHTGEKPFCCDLCGQRFSIKSSLDRHMRIHKRTEAFLL</sequence>
<proteinExistence type="predicted"/>
<evidence type="ECO:0000256" key="10">
    <source>
        <dbReference type="ARBA" id="ARBA00023242"/>
    </source>
</evidence>
<comment type="function">
    <text evidence="1">May be involved in transcriptional regulation.</text>
</comment>
<dbReference type="GeneTree" id="ENSGT01150000286936"/>
<comment type="subcellular location">
    <subcellularLocation>
        <location evidence="2">Nucleus</location>
    </subcellularLocation>
</comment>
<feature type="compositionally biased region" description="Acidic residues" evidence="12">
    <location>
        <begin position="58"/>
        <end position="70"/>
    </location>
</feature>
<feature type="domain" description="C2H2-type" evidence="13">
    <location>
        <begin position="409"/>
        <end position="436"/>
    </location>
</feature>
<evidence type="ECO:0000256" key="6">
    <source>
        <dbReference type="ARBA" id="ARBA00022833"/>
    </source>
</evidence>
<evidence type="ECO:0000256" key="2">
    <source>
        <dbReference type="ARBA" id="ARBA00004123"/>
    </source>
</evidence>
<reference evidence="14" key="1">
    <citation type="submission" date="2025-08" db="UniProtKB">
        <authorList>
            <consortium name="Ensembl"/>
        </authorList>
    </citation>
    <scope>IDENTIFICATION</scope>
</reference>
<dbReference type="Proteomes" id="UP000265000">
    <property type="component" value="Unplaced"/>
</dbReference>
<keyword evidence="9" id="KW-0804">Transcription</keyword>
<dbReference type="GO" id="GO:0000978">
    <property type="term" value="F:RNA polymerase II cis-regulatory region sequence-specific DNA binding"/>
    <property type="evidence" value="ECO:0007669"/>
    <property type="project" value="TreeGrafter"/>
</dbReference>
<evidence type="ECO:0000256" key="7">
    <source>
        <dbReference type="ARBA" id="ARBA00023015"/>
    </source>
</evidence>
<feature type="compositionally biased region" description="Basic and acidic residues" evidence="12">
    <location>
        <begin position="12"/>
        <end position="28"/>
    </location>
</feature>
<dbReference type="SMART" id="SM00614">
    <property type="entry name" value="ZnF_BED"/>
    <property type="match status" value="2"/>
</dbReference>
<feature type="domain" description="C2H2-type" evidence="13">
    <location>
        <begin position="353"/>
        <end position="380"/>
    </location>
</feature>
<evidence type="ECO:0000256" key="11">
    <source>
        <dbReference type="PROSITE-ProRule" id="PRU00042"/>
    </source>
</evidence>
<feature type="region of interest" description="Disordered" evidence="12">
    <location>
        <begin position="189"/>
        <end position="212"/>
    </location>
</feature>
<accession>A0A3Q2Q2W9</accession>
<evidence type="ECO:0000256" key="8">
    <source>
        <dbReference type="ARBA" id="ARBA00023125"/>
    </source>
</evidence>
<evidence type="ECO:0000256" key="9">
    <source>
        <dbReference type="ARBA" id="ARBA00023163"/>
    </source>
</evidence>
<feature type="region of interest" description="Disordered" evidence="12">
    <location>
        <begin position="54"/>
        <end position="88"/>
    </location>
</feature>
<dbReference type="Ensembl" id="ENSFHET00000029677.1">
    <property type="protein sequence ID" value="ENSFHEP00000020217.1"/>
    <property type="gene ID" value="ENSFHEG00000022145.1"/>
</dbReference>
<evidence type="ECO:0000313" key="15">
    <source>
        <dbReference type="Proteomes" id="UP000265000"/>
    </source>
</evidence>
<evidence type="ECO:0000256" key="4">
    <source>
        <dbReference type="ARBA" id="ARBA00022737"/>
    </source>
</evidence>
<name>A0A3Q2Q2W9_FUNHE</name>
<organism evidence="14 15">
    <name type="scientific">Fundulus heteroclitus</name>
    <name type="common">Killifish</name>
    <name type="synonym">Mummichog</name>
    <dbReference type="NCBI Taxonomy" id="8078"/>
    <lineage>
        <taxon>Eukaryota</taxon>
        <taxon>Metazoa</taxon>
        <taxon>Chordata</taxon>
        <taxon>Craniata</taxon>
        <taxon>Vertebrata</taxon>
        <taxon>Euteleostomi</taxon>
        <taxon>Actinopterygii</taxon>
        <taxon>Neopterygii</taxon>
        <taxon>Teleostei</taxon>
        <taxon>Neoteleostei</taxon>
        <taxon>Acanthomorphata</taxon>
        <taxon>Ovalentaria</taxon>
        <taxon>Atherinomorphae</taxon>
        <taxon>Cyprinodontiformes</taxon>
        <taxon>Fundulidae</taxon>
        <taxon>Fundulus</taxon>
    </lineage>
</organism>
<feature type="domain" description="C2H2-type" evidence="13">
    <location>
        <begin position="325"/>
        <end position="352"/>
    </location>
</feature>
<evidence type="ECO:0000256" key="1">
    <source>
        <dbReference type="ARBA" id="ARBA00003767"/>
    </source>
</evidence>
<feature type="domain" description="C2H2-type" evidence="13">
    <location>
        <begin position="437"/>
        <end position="464"/>
    </location>
</feature>
<evidence type="ECO:0000256" key="3">
    <source>
        <dbReference type="ARBA" id="ARBA00022723"/>
    </source>
</evidence>